<keyword evidence="2" id="KW-1185">Reference proteome</keyword>
<reference evidence="1" key="1">
    <citation type="submission" date="2022-02" db="EMBL/GenBank/DDBJ databases">
        <authorList>
            <person name="Henning P.M."/>
            <person name="McCubbin A.G."/>
            <person name="Shore J.S."/>
        </authorList>
    </citation>
    <scope>NUCLEOTIDE SEQUENCE</scope>
    <source>
        <strain evidence="1">F60SS</strain>
        <tissue evidence="1">Leaves</tissue>
    </source>
</reference>
<evidence type="ECO:0000313" key="1">
    <source>
        <dbReference type="EMBL" id="KAJ4844809.1"/>
    </source>
</evidence>
<accession>A0A9Q0G9U3</accession>
<name>A0A9Q0G9U3_9ROSI</name>
<gene>
    <name evidence="1" type="ORF">Tsubulata_033469</name>
</gene>
<evidence type="ECO:0000313" key="2">
    <source>
        <dbReference type="Proteomes" id="UP001141552"/>
    </source>
</evidence>
<protein>
    <submittedName>
        <fullName evidence="1">Uncharacterized protein</fullName>
    </submittedName>
</protein>
<proteinExistence type="predicted"/>
<reference evidence="1" key="2">
    <citation type="journal article" date="2023" name="Plants (Basel)">
        <title>Annotation of the Turnera subulata (Passifloraceae) Draft Genome Reveals the S-Locus Evolved after the Divergence of Turneroideae from Passifloroideae in a Stepwise Manner.</title>
        <authorList>
            <person name="Henning P.M."/>
            <person name="Roalson E.H."/>
            <person name="Mir W."/>
            <person name="McCubbin A.G."/>
            <person name="Shore J.S."/>
        </authorList>
    </citation>
    <scope>NUCLEOTIDE SEQUENCE</scope>
    <source>
        <strain evidence="1">F60SS</strain>
    </source>
</reference>
<dbReference type="AlphaFoldDB" id="A0A9Q0G9U3"/>
<comment type="caution">
    <text evidence="1">The sequence shown here is derived from an EMBL/GenBank/DDBJ whole genome shotgun (WGS) entry which is preliminary data.</text>
</comment>
<organism evidence="1 2">
    <name type="scientific">Turnera subulata</name>
    <dbReference type="NCBI Taxonomy" id="218843"/>
    <lineage>
        <taxon>Eukaryota</taxon>
        <taxon>Viridiplantae</taxon>
        <taxon>Streptophyta</taxon>
        <taxon>Embryophyta</taxon>
        <taxon>Tracheophyta</taxon>
        <taxon>Spermatophyta</taxon>
        <taxon>Magnoliopsida</taxon>
        <taxon>eudicotyledons</taxon>
        <taxon>Gunneridae</taxon>
        <taxon>Pentapetalae</taxon>
        <taxon>rosids</taxon>
        <taxon>fabids</taxon>
        <taxon>Malpighiales</taxon>
        <taxon>Passifloraceae</taxon>
        <taxon>Turnera</taxon>
    </lineage>
</organism>
<sequence>MKEVNSVDVDLVVQREVVSVYRREALVSEKNNYVRDGMNVGAKKLSWVPERAGCIGGEETQVRLKRVEEYSYGR</sequence>
<dbReference type="Proteomes" id="UP001141552">
    <property type="component" value="Unassembled WGS sequence"/>
</dbReference>
<dbReference type="EMBL" id="JAKUCV010001858">
    <property type="protein sequence ID" value="KAJ4844809.1"/>
    <property type="molecule type" value="Genomic_DNA"/>
</dbReference>
<feature type="non-terminal residue" evidence="1">
    <location>
        <position position="1"/>
    </location>
</feature>